<feature type="compositionally biased region" description="Acidic residues" evidence="1">
    <location>
        <begin position="365"/>
        <end position="375"/>
    </location>
</feature>
<dbReference type="InterPro" id="IPR047319">
    <property type="entry name" value="DCAF15_C"/>
</dbReference>
<dbReference type="PANTHER" id="PTHR28541:SF1">
    <property type="entry name" value="DDB1- AND CUL4-ASSOCIATED FACTOR 15"/>
    <property type="match status" value="1"/>
</dbReference>
<gene>
    <name evidence="4" type="primary">LOC110989681</name>
</gene>
<evidence type="ECO:0000259" key="2">
    <source>
        <dbReference type="Pfam" id="PF14939"/>
    </source>
</evidence>
<dbReference type="OrthoDB" id="6354267at2759"/>
<reference evidence="4" key="1">
    <citation type="submission" date="2025-08" db="UniProtKB">
        <authorList>
            <consortium name="RefSeq"/>
        </authorList>
    </citation>
    <scope>IDENTIFICATION</scope>
</reference>
<dbReference type="CDD" id="cd20917">
    <property type="entry name" value="DCAF15-NTD"/>
    <property type="match status" value="1"/>
</dbReference>
<feature type="compositionally biased region" description="Polar residues" evidence="1">
    <location>
        <begin position="430"/>
        <end position="444"/>
    </location>
</feature>
<organism evidence="3 4">
    <name type="scientific">Acanthaster planci</name>
    <name type="common">Crown-of-thorns starfish</name>
    <dbReference type="NCBI Taxonomy" id="133434"/>
    <lineage>
        <taxon>Eukaryota</taxon>
        <taxon>Metazoa</taxon>
        <taxon>Echinodermata</taxon>
        <taxon>Eleutherozoa</taxon>
        <taxon>Asterozoa</taxon>
        <taxon>Asteroidea</taxon>
        <taxon>Valvatacea</taxon>
        <taxon>Valvatida</taxon>
        <taxon>Acanthasteridae</taxon>
        <taxon>Acanthaster</taxon>
    </lineage>
</organism>
<dbReference type="Proteomes" id="UP000694845">
    <property type="component" value="Unplaced"/>
</dbReference>
<protein>
    <submittedName>
        <fullName evidence="4">DDB1- and CUL4-associated factor 15-like</fullName>
    </submittedName>
</protein>
<dbReference type="AlphaFoldDB" id="A0A8B7ZWZ4"/>
<sequence length="836" mass="92670">MAGGTSCFPCLAPTKKAVSPSFNIVHRLHMRQLRGSLRPTACTYPVCRSLFGKIPGRLGIPLKNIVDTTSLLEEGHVFLGFSKDGQFVLSYTLNVDADDESSFPVYVYQLYWWKFRDNQPMYKVSEVRLFNEEEIQQDLYIAVCSWPTDSSKVLVYGCCTSSKPRTEEKLMCYVTITAVPSLTPCPKCLHLKYSTDSDYTIHTDPGVPAELLDELSATSGAAAPPCCLQHSFAVHTKYELSPPFPSFSPKHSLAKDGVVVLNTGDSIVALAVNVGDQDLPSGSLYSPLLTPSRGSSTHRSSSYGVSTPRPGAGVEPDEDLEDSAAYPQQIERHSRALAAMELDSYQLCDEWDYPESSPAMFLQDSDLDDEADRDTEEDKLMPREQTLTFGTAGGAENWSNVNSGYLSSSLGHQSQNHQHLAEPGLPWCTSEDTGVSSSDPTSSAALPEIQVTAHSPEAADLKISGVTGDSSESSVINTDSSEERNSRRHSRGKSHCRDAGPCNQAEILPQVASQEQVHTGGNVAPKTNPISGDKGTPTNHCLVGPYMSWSSPLRSGGYTVSDRGSTCGEDGELGSEIEQHCPYHHRITEGSMQGSQHTMQECTCRLQGFTYSVRRYVERAPYHDYLQALEQDTFDYHSMVPLVVCGTKKSPMVITNRCLINEGYHVEVKQLTMDAEHYLCVTIRTYAPWAKRYISFTDYDMQILDVCGDSCSVVVMVIALIRAWPEPTVPRDVFEFDDDPTNETPKLYETRFKFSWNLKTGQYQTIEVGELKEFNQAALCKMWNPGRVLCQRMQREWAVPQAHARGVHVLTNEAVFKNKSLRKLLDPVHYVAIVLT</sequence>
<name>A0A8B7ZWZ4_ACAPL</name>
<feature type="region of interest" description="Disordered" evidence="1">
    <location>
        <begin position="513"/>
        <end position="537"/>
    </location>
</feature>
<evidence type="ECO:0000313" key="3">
    <source>
        <dbReference type="Proteomes" id="UP000694845"/>
    </source>
</evidence>
<dbReference type="OMA" id="QILYTKG"/>
<feature type="compositionally biased region" description="Low complexity" evidence="1">
    <location>
        <begin position="292"/>
        <end position="307"/>
    </location>
</feature>
<keyword evidence="3" id="KW-1185">Reference proteome</keyword>
<feature type="region of interest" description="Disordered" evidence="1">
    <location>
        <begin position="358"/>
        <end position="384"/>
    </location>
</feature>
<feature type="compositionally biased region" description="Polar residues" evidence="1">
    <location>
        <begin position="409"/>
        <end position="418"/>
    </location>
</feature>
<dbReference type="PANTHER" id="PTHR28541">
    <property type="entry name" value="DDB1- AND CUL4-ASSOCIATED FACTOR 15"/>
    <property type="match status" value="1"/>
</dbReference>
<feature type="compositionally biased region" description="Polar residues" evidence="1">
    <location>
        <begin position="467"/>
        <end position="479"/>
    </location>
</feature>
<feature type="region of interest" description="Disordered" evidence="1">
    <location>
        <begin position="285"/>
        <end position="323"/>
    </location>
</feature>
<dbReference type="RefSeq" id="XP_022109934.1">
    <property type="nucleotide sequence ID" value="XM_022254242.1"/>
</dbReference>
<dbReference type="CTD" id="90379"/>
<dbReference type="GO" id="GO:0016567">
    <property type="term" value="P:protein ubiquitination"/>
    <property type="evidence" value="ECO:0007669"/>
    <property type="project" value="InterPro"/>
</dbReference>
<feature type="domain" description="DDB1- and CUL4-associated factor 15 WD40 repeat-containing" evidence="2">
    <location>
        <begin position="48"/>
        <end position="274"/>
    </location>
</feature>
<accession>A0A8B7ZWZ4</accession>
<dbReference type="Pfam" id="PF14939">
    <property type="entry name" value="DCAF15_WD40"/>
    <property type="match status" value="1"/>
</dbReference>
<dbReference type="GO" id="GO:0080008">
    <property type="term" value="C:Cul4-RING E3 ubiquitin ligase complex"/>
    <property type="evidence" value="ECO:0007669"/>
    <property type="project" value="TreeGrafter"/>
</dbReference>
<feature type="region of interest" description="Disordered" evidence="1">
    <location>
        <begin position="409"/>
        <end position="501"/>
    </location>
</feature>
<evidence type="ECO:0000256" key="1">
    <source>
        <dbReference type="SAM" id="MobiDB-lite"/>
    </source>
</evidence>
<dbReference type="InterPro" id="IPR038914">
    <property type="entry name" value="DCAF15"/>
</dbReference>
<dbReference type="CDD" id="cd20913">
    <property type="entry name" value="DCAF15-CTD"/>
    <property type="match status" value="1"/>
</dbReference>
<dbReference type="GeneID" id="110989681"/>
<evidence type="ECO:0000313" key="4">
    <source>
        <dbReference type="RefSeq" id="XP_022109934.1"/>
    </source>
</evidence>
<proteinExistence type="predicted"/>
<dbReference type="InterPro" id="IPR032734">
    <property type="entry name" value="DCAF15_WD40"/>
</dbReference>
<dbReference type="KEGG" id="aplc:110989681"/>